<feature type="transmembrane region" description="Helical" evidence="1">
    <location>
        <begin position="117"/>
        <end position="140"/>
    </location>
</feature>
<evidence type="ECO:0000313" key="3">
    <source>
        <dbReference type="Proteomes" id="UP000023785"/>
    </source>
</evidence>
<protein>
    <submittedName>
        <fullName evidence="2">Uncharacterized protein</fullName>
    </submittedName>
</protein>
<organism evidence="2 3">
    <name type="scientific">Acinetobacter nectaris CIP 110549</name>
    <dbReference type="NCBI Taxonomy" id="1392540"/>
    <lineage>
        <taxon>Bacteria</taxon>
        <taxon>Pseudomonadati</taxon>
        <taxon>Pseudomonadota</taxon>
        <taxon>Gammaproteobacteria</taxon>
        <taxon>Moraxellales</taxon>
        <taxon>Moraxellaceae</taxon>
        <taxon>Acinetobacter</taxon>
    </lineage>
</organism>
<dbReference type="Proteomes" id="UP000023785">
    <property type="component" value="Unassembled WGS sequence"/>
</dbReference>
<dbReference type="PATRIC" id="fig|1392540.3.peg.2505"/>
<feature type="transmembrane region" description="Helical" evidence="1">
    <location>
        <begin position="87"/>
        <end position="105"/>
    </location>
</feature>
<gene>
    <name evidence="2" type="ORF">P256_02619</name>
</gene>
<feature type="transmembrane region" description="Helical" evidence="1">
    <location>
        <begin position="12"/>
        <end position="31"/>
    </location>
</feature>
<dbReference type="HOGENOM" id="CLU_1665660_0_0_6"/>
<keyword evidence="3" id="KW-1185">Reference proteome</keyword>
<reference evidence="2 3" key="1">
    <citation type="submission" date="2013-10" db="EMBL/GenBank/DDBJ databases">
        <title>The Genome Sequence of Acinetobacter nectaris CIP 110549.</title>
        <authorList>
            <consortium name="The Broad Institute Genomics Platform"/>
            <consortium name="The Broad Institute Genome Sequencing Center for Infectious Disease"/>
            <person name="Cerqueira G."/>
            <person name="Feldgarden M."/>
            <person name="Courvalin P."/>
            <person name="Grillot-Courvalin C."/>
            <person name="Clermont D."/>
            <person name="Rocha E."/>
            <person name="Yoon E.-J."/>
            <person name="Nemec A."/>
            <person name="Young S.K."/>
            <person name="Zeng Q."/>
            <person name="Gargeya S."/>
            <person name="Fitzgerald M."/>
            <person name="Abouelleil A."/>
            <person name="Alvarado L."/>
            <person name="Berlin A.M."/>
            <person name="Chapman S.B."/>
            <person name="Gainer-Dewar J."/>
            <person name="Goldberg J."/>
            <person name="Gnerre S."/>
            <person name="Griggs A."/>
            <person name="Gujja S."/>
            <person name="Hansen M."/>
            <person name="Howarth C."/>
            <person name="Imamovic A."/>
            <person name="Ireland A."/>
            <person name="Larimer J."/>
            <person name="McCowan C."/>
            <person name="Murphy C."/>
            <person name="Pearson M."/>
            <person name="Poon T.W."/>
            <person name="Priest M."/>
            <person name="Roberts A."/>
            <person name="Saif S."/>
            <person name="Shea T."/>
            <person name="Sykes S."/>
            <person name="Wortman J."/>
            <person name="Nusbaum C."/>
            <person name="Birren B."/>
        </authorList>
    </citation>
    <scope>NUCLEOTIDE SEQUENCE [LARGE SCALE GENOMIC DNA]</scope>
    <source>
        <strain evidence="2 3">CIP 110549</strain>
    </source>
</reference>
<sequence>MNTKNIVNEKFRQIGVILFSLLTIFSFMGQFTSKLGYVPLSSSLMFLLATLYCIFAYAIHAGFKKLNTYNSYIGRNSSERVKMHAKILYFISKSFFYMIFLYSSYELFSSKIHHINWSMIIIPTLMMFISKNYFALTFLLKKLIHFNQDEKISLLDHK</sequence>
<proteinExistence type="predicted"/>
<feature type="transmembrane region" description="Helical" evidence="1">
    <location>
        <begin position="37"/>
        <end position="59"/>
    </location>
</feature>
<accession>V2UHI2</accession>
<keyword evidence="1" id="KW-1133">Transmembrane helix</keyword>
<keyword evidence="1" id="KW-0472">Membrane</keyword>
<dbReference type="EMBL" id="AYER01000031">
    <property type="protein sequence ID" value="ESK34669.1"/>
    <property type="molecule type" value="Genomic_DNA"/>
</dbReference>
<dbReference type="AlphaFoldDB" id="V2UHI2"/>
<name>V2UHI2_9GAMM</name>
<evidence type="ECO:0000256" key="1">
    <source>
        <dbReference type="SAM" id="Phobius"/>
    </source>
</evidence>
<dbReference type="RefSeq" id="WP_023273345.1">
    <property type="nucleotide sequence ID" value="NZ_KI530730.1"/>
</dbReference>
<comment type="caution">
    <text evidence="2">The sequence shown here is derived from an EMBL/GenBank/DDBJ whole genome shotgun (WGS) entry which is preliminary data.</text>
</comment>
<evidence type="ECO:0000313" key="2">
    <source>
        <dbReference type="EMBL" id="ESK34669.1"/>
    </source>
</evidence>
<keyword evidence="1" id="KW-0812">Transmembrane</keyword>